<evidence type="ECO:0000313" key="1">
    <source>
        <dbReference type="EMBL" id="MCI4378631.1"/>
    </source>
</evidence>
<evidence type="ECO:0000313" key="2">
    <source>
        <dbReference type="Proteomes" id="UP000829447"/>
    </source>
</evidence>
<dbReference type="Proteomes" id="UP000829447">
    <property type="component" value="Linkage Group LG5"/>
</dbReference>
<proteinExistence type="predicted"/>
<sequence length="318" mass="35517">MFLYILALMVLFCAYQWFRKLKQVPNKSEKYVYITGCDTGFGNLLAKHLDKDGFCVIAGCYTEKGEVELKKACSARLSTVQLNVTDSDSIKKAADIIKTLVGEKGLWAVVNNAGISQPSGPVDWMVIDDFKNMINVNLLGVIAVTMSVLPFIKKAKGRVVNISSVLGRISLSSGPYCVSKYGVEAFNDCLRLNMIPFGVKVVCIEPGFFKTSMSNTSLFQDSFQKLWDRLPQDVRDDYGSDYIDQVKVKMSEEMEKKLDGDLMKAVSCMAHAVSAVHPRTRYSAGWDAKFFWLPLSYMPSFISDAILLKHSIKPKAFI</sequence>
<keyword evidence="2" id="KW-1185">Reference proteome</keyword>
<dbReference type="EMBL" id="CM040458">
    <property type="protein sequence ID" value="MCI4378631.1"/>
    <property type="molecule type" value="Genomic_DNA"/>
</dbReference>
<gene>
    <name evidence="1" type="ORF">PGIGA_G00218040</name>
</gene>
<comment type="caution">
    <text evidence="1">The sequence shown here is derived from an EMBL/GenBank/DDBJ whole genome shotgun (WGS) entry which is preliminary data.</text>
</comment>
<accession>A0ACC5WID1</accession>
<reference evidence="1 2" key="1">
    <citation type="journal article" date="2022" name="bioRxiv">
        <title>An ancient truncated duplication of the anti-Mullerian hormone receptor type 2 gene is a potential conserved master sex determinant in the Pangasiidae catfish family.</title>
        <authorList>
            <person name="Wen M."/>
            <person name="Pan Q."/>
            <person name="Jouanno E."/>
            <person name="Montfort J."/>
            <person name="Zahm M."/>
            <person name="Cabau C."/>
            <person name="Klopp C."/>
            <person name="Iampietro C."/>
            <person name="Roques C."/>
            <person name="Bouchez O."/>
            <person name="Castinel A."/>
            <person name="Donnadieu C."/>
            <person name="Parrinello H."/>
            <person name="Poncet C."/>
            <person name="Belmonte E."/>
            <person name="Gautier V."/>
            <person name="Avarre J.-C."/>
            <person name="Dugue R."/>
            <person name="Gustiano R."/>
            <person name="Ha T.T.T."/>
            <person name="Campet M."/>
            <person name="Sriphairoj K."/>
            <person name="Ribolli J."/>
            <person name="de Almeida F.L."/>
            <person name="Desvignes T."/>
            <person name="Postlethwait J.H."/>
            <person name="Bucao C.F."/>
            <person name="Robinson-Rechavi M."/>
            <person name="Bobe J."/>
            <person name="Herpin A."/>
            <person name="Guiguen Y."/>
        </authorList>
    </citation>
    <scope>NUCLEOTIDE SEQUENCE [LARGE SCALE GENOMIC DNA]</scope>
    <source>
        <strain evidence="1">YG-Dec2019</strain>
    </source>
</reference>
<name>A0ACC5WID1_PANGG</name>
<organism evidence="1 2">
    <name type="scientific">Pangasianodon gigas</name>
    <name type="common">Mekong giant catfish</name>
    <name type="synonym">Pangasius gigas</name>
    <dbReference type="NCBI Taxonomy" id="30993"/>
    <lineage>
        <taxon>Eukaryota</taxon>
        <taxon>Metazoa</taxon>
        <taxon>Chordata</taxon>
        <taxon>Craniata</taxon>
        <taxon>Vertebrata</taxon>
        <taxon>Euteleostomi</taxon>
        <taxon>Actinopterygii</taxon>
        <taxon>Neopterygii</taxon>
        <taxon>Teleostei</taxon>
        <taxon>Ostariophysi</taxon>
        <taxon>Siluriformes</taxon>
        <taxon>Pangasiidae</taxon>
        <taxon>Pangasianodon</taxon>
    </lineage>
</organism>
<protein>
    <submittedName>
        <fullName evidence="1">Uncharacterized protein</fullName>
    </submittedName>
</protein>